<dbReference type="EMBL" id="CP013650">
    <property type="protein sequence ID" value="ALS99000.1"/>
    <property type="molecule type" value="Genomic_DNA"/>
</dbReference>
<dbReference type="KEGG" id="lal:AT746_12485"/>
<dbReference type="Pfam" id="PF03167">
    <property type="entry name" value="UDG"/>
    <property type="match status" value="1"/>
</dbReference>
<evidence type="ECO:0000313" key="2">
    <source>
        <dbReference type="EMBL" id="ALS99000.1"/>
    </source>
</evidence>
<name>A0A0U3B136_9ALTE</name>
<keyword evidence="3" id="KW-1185">Reference proteome</keyword>
<dbReference type="InterPro" id="IPR005122">
    <property type="entry name" value="Uracil-DNA_glycosylase-like"/>
</dbReference>
<evidence type="ECO:0000313" key="3">
    <source>
        <dbReference type="Proteomes" id="UP000068447"/>
    </source>
</evidence>
<sequence>MNLMDSTQNLLQTIRQCRHCQRHLPLGARPVVKASGTAKLLIVGQAPGTRVHNSGIPWNDASGERLREWLGISEHTFYDQSKIAIVPMGFCYPGKGKSGDLPPRPECAPMWHPSLLKAMPEVELTLLIGQYAQNYYLADKQKLTERVRSFHQYLPGYFVLPHPSPRNNLWLAKNPWFETEVIEELRTRIRHLLAS</sequence>
<dbReference type="AlphaFoldDB" id="A0A0U3B136"/>
<dbReference type="CDD" id="cd10033">
    <property type="entry name" value="UDG_like"/>
    <property type="match status" value="1"/>
</dbReference>
<dbReference type="STRING" id="1526571.AT746_12485"/>
<feature type="domain" description="Uracil-DNA glycosylase-like" evidence="1">
    <location>
        <begin position="31"/>
        <end position="186"/>
    </location>
</feature>
<organism evidence="2 3">
    <name type="scientific">Lacimicrobium alkaliphilum</name>
    <dbReference type="NCBI Taxonomy" id="1526571"/>
    <lineage>
        <taxon>Bacteria</taxon>
        <taxon>Pseudomonadati</taxon>
        <taxon>Pseudomonadota</taxon>
        <taxon>Gammaproteobacteria</taxon>
        <taxon>Alteromonadales</taxon>
        <taxon>Alteromonadaceae</taxon>
        <taxon>Lacimicrobium</taxon>
    </lineage>
</organism>
<dbReference type="SMART" id="SM00986">
    <property type="entry name" value="UDG"/>
    <property type="match status" value="1"/>
</dbReference>
<gene>
    <name evidence="2" type="ORF">AT746_12485</name>
</gene>
<dbReference type="OrthoDB" id="9789139at2"/>
<proteinExistence type="predicted"/>
<dbReference type="Proteomes" id="UP000068447">
    <property type="component" value="Chromosome"/>
</dbReference>
<protein>
    <submittedName>
        <fullName evidence="2">IclR family transcriptional regulator</fullName>
    </submittedName>
</protein>
<dbReference type="InterPro" id="IPR047124">
    <property type="entry name" value="HI_0220.2"/>
</dbReference>
<dbReference type="SMART" id="SM00987">
    <property type="entry name" value="UreE_C"/>
    <property type="match status" value="1"/>
</dbReference>
<evidence type="ECO:0000259" key="1">
    <source>
        <dbReference type="SMART" id="SM00986"/>
    </source>
</evidence>
<reference evidence="2 3" key="1">
    <citation type="submission" date="2015-12" db="EMBL/GenBank/DDBJ databases">
        <title>Complete genome of Lacimicrobium alkaliphilum KCTC 32984.</title>
        <authorList>
            <person name="Kim S.-G."/>
            <person name="Lee Y.-J."/>
        </authorList>
    </citation>
    <scope>NUCLEOTIDE SEQUENCE [LARGE SCALE GENOMIC DNA]</scope>
    <source>
        <strain evidence="2 3">YelD216</strain>
    </source>
</reference>
<dbReference type="InterPro" id="IPR036895">
    <property type="entry name" value="Uracil-DNA_glycosylase-like_sf"/>
</dbReference>
<dbReference type="PANTHER" id="PTHR42160">
    <property type="entry name" value="URACIL-DNA GLYCOSYLASE SUPERFAMILY PROTEIN"/>
    <property type="match status" value="1"/>
</dbReference>
<dbReference type="SUPFAM" id="SSF52141">
    <property type="entry name" value="Uracil-DNA glycosylase-like"/>
    <property type="match status" value="1"/>
</dbReference>
<dbReference type="PANTHER" id="PTHR42160:SF1">
    <property type="entry name" value="URACIL-DNA GLYCOSYLASE SUPERFAMILY PROTEIN"/>
    <property type="match status" value="1"/>
</dbReference>
<accession>A0A0U3B136</accession>
<dbReference type="Gene3D" id="3.40.470.10">
    <property type="entry name" value="Uracil-DNA glycosylase-like domain"/>
    <property type="match status" value="1"/>
</dbReference>